<dbReference type="InterPro" id="IPR036148">
    <property type="entry name" value="MmgE/PrpD_sf"/>
</dbReference>
<reference evidence="5" key="1">
    <citation type="journal article" date="2019" name="Int. J. Syst. Evol. Microbiol.">
        <title>The Global Catalogue of Microorganisms (GCM) 10K type strain sequencing project: providing services to taxonomists for standard genome sequencing and annotation.</title>
        <authorList>
            <consortium name="The Broad Institute Genomics Platform"/>
            <consortium name="The Broad Institute Genome Sequencing Center for Infectious Disease"/>
            <person name="Wu L."/>
            <person name="Ma J."/>
        </authorList>
    </citation>
    <scope>NUCLEOTIDE SEQUENCE [LARGE SCALE GENOMIC DNA]</scope>
    <source>
        <strain evidence="5">CGMCC 1.3685</strain>
    </source>
</reference>
<organism evidence="4 5">
    <name type="scientific">Glutamicibacter ardleyensis</name>
    <dbReference type="NCBI Taxonomy" id="225894"/>
    <lineage>
        <taxon>Bacteria</taxon>
        <taxon>Bacillati</taxon>
        <taxon>Actinomycetota</taxon>
        <taxon>Actinomycetes</taxon>
        <taxon>Micrococcales</taxon>
        <taxon>Micrococcaceae</taxon>
        <taxon>Glutamicibacter</taxon>
    </lineage>
</organism>
<dbReference type="RefSeq" id="WP_188683730.1">
    <property type="nucleotide sequence ID" value="NZ_BMKX01000001.1"/>
</dbReference>
<comment type="caution">
    <text evidence="4">The sequence shown here is derived from an EMBL/GenBank/DDBJ whole genome shotgun (WGS) entry which is preliminary data.</text>
</comment>
<proteinExistence type="inferred from homology"/>
<evidence type="ECO:0000259" key="3">
    <source>
        <dbReference type="Pfam" id="PF19305"/>
    </source>
</evidence>
<dbReference type="Proteomes" id="UP000606115">
    <property type="component" value="Unassembled WGS sequence"/>
</dbReference>
<keyword evidence="5" id="KW-1185">Reference proteome</keyword>
<feature type="domain" description="MmgE/PrpD N-terminal" evidence="2">
    <location>
        <begin position="12"/>
        <end position="256"/>
    </location>
</feature>
<gene>
    <name evidence="4" type="ORF">GCM10007173_07070</name>
</gene>
<dbReference type="PANTHER" id="PTHR16943">
    <property type="entry name" value="2-METHYLCITRATE DEHYDRATASE-RELATED"/>
    <property type="match status" value="1"/>
</dbReference>
<sequence length="476" mass="49972">MQTRTPDLLDTLIEHALETQFTDLPAPTVQRVSQRLLDSVGAGLAGHQADGAAKLRKVVAAWGEGTQAQVLGTAQRLPASSAAFLNATLIRSFDFEPVEADGPGGRTVAAHISGTTVPVALALGQSTGASGAEVITALAVGDDLTARLAVAGGFDVYSGQDNTGTVNVIGASLIASRLLGLDHETTRHAVGIAVNQAAGSVAAIFDGENSFKLPMAFAARAGINAAQLAGAGMRGAQDPLTGKHGYFEVFTTDPDPLLALQGLGESFHGDCTIKPFASCRAAQPSLQACAELVTKHSVRAEDVECLSVHVTERTLNGFVGARFKDGETRTTAALFSIHLTAAVALLHGTVRPEHLTAKALADPRLTNLLGRIELAGTLPNNQRLTAEVTARLKDGSIKHVRVEHPDGNILRTALSQEAIDEKFAQNLAFGTPQLIERSNALREQLNNLGAAANLEKLFETLDPSKNFTLIPQEQYS</sequence>
<dbReference type="InterPro" id="IPR042188">
    <property type="entry name" value="MmgE/PrpD_sf_2"/>
</dbReference>
<accession>A0ABQ2DAR4</accession>
<dbReference type="InterPro" id="IPR045336">
    <property type="entry name" value="MmgE_PrpD_N"/>
</dbReference>
<name>A0ABQ2DAR4_9MICC</name>
<dbReference type="InterPro" id="IPR005656">
    <property type="entry name" value="MmgE_PrpD"/>
</dbReference>
<evidence type="ECO:0000313" key="5">
    <source>
        <dbReference type="Proteomes" id="UP000606115"/>
    </source>
</evidence>
<dbReference type="Pfam" id="PF03972">
    <property type="entry name" value="MmgE_PrpD_N"/>
    <property type="match status" value="1"/>
</dbReference>
<dbReference type="InterPro" id="IPR042183">
    <property type="entry name" value="MmgE/PrpD_sf_1"/>
</dbReference>
<dbReference type="PANTHER" id="PTHR16943:SF8">
    <property type="entry name" value="2-METHYLCITRATE DEHYDRATASE"/>
    <property type="match status" value="1"/>
</dbReference>
<dbReference type="Gene3D" id="3.30.1330.120">
    <property type="entry name" value="2-methylcitrate dehydratase PrpD"/>
    <property type="match status" value="1"/>
</dbReference>
<dbReference type="GeneID" id="303303100"/>
<evidence type="ECO:0000313" key="4">
    <source>
        <dbReference type="EMBL" id="GGJ51081.1"/>
    </source>
</evidence>
<protein>
    <submittedName>
        <fullName evidence="4">2-methylcitrate dehydratase</fullName>
    </submittedName>
</protein>
<dbReference type="EMBL" id="BMKX01000001">
    <property type="protein sequence ID" value="GGJ51081.1"/>
    <property type="molecule type" value="Genomic_DNA"/>
</dbReference>
<dbReference type="Gene3D" id="1.10.4100.10">
    <property type="entry name" value="2-methylcitrate dehydratase PrpD"/>
    <property type="match status" value="1"/>
</dbReference>
<dbReference type="SUPFAM" id="SSF103378">
    <property type="entry name" value="2-methylcitrate dehydratase PrpD"/>
    <property type="match status" value="1"/>
</dbReference>
<evidence type="ECO:0000259" key="2">
    <source>
        <dbReference type="Pfam" id="PF03972"/>
    </source>
</evidence>
<dbReference type="Pfam" id="PF19305">
    <property type="entry name" value="MmgE_PrpD_C"/>
    <property type="match status" value="1"/>
</dbReference>
<evidence type="ECO:0000256" key="1">
    <source>
        <dbReference type="ARBA" id="ARBA00006174"/>
    </source>
</evidence>
<comment type="similarity">
    <text evidence="1">Belongs to the PrpD family.</text>
</comment>
<feature type="domain" description="MmgE/PrpD C-terminal" evidence="3">
    <location>
        <begin position="276"/>
        <end position="431"/>
    </location>
</feature>
<dbReference type="InterPro" id="IPR045337">
    <property type="entry name" value="MmgE_PrpD_C"/>
</dbReference>